<dbReference type="InterPro" id="IPR004384">
    <property type="entry name" value="RNA_MeTrfase_TrmJ/LasT"/>
</dbReference>
<keyword evidence="3" id="KW-0808">Transferase</keyword>
<dbReference type="GO" id="GO:0005829">
    <property type="term" value="C:cytosol"/>
    <property type="evidence" value="ECO:0007669"/>
    <property type="project" value="TreeGrafter"/>
</dbReference>
<organism evidence="7 8">
    <name type="scientific">Candidatus Nitrobium versatile</name>
    <dbReference type="NCBI Taxonomy" id="2884831"/>
    <lineage>
        <taxon>Bacteria</taxon>
        <taxon>Pseudomonadati</taxon>
        <taxon>Nitrospirota</taxon>
        <taxon>Nitrospiria</taxon>
        <taxon>Nitrospirales</taxon>
        <taxon>Nitrospiraceae</taxon>
        <taxon>Candidatus Nitrobium</taxon>
    </lineage>
</organism>
<sequence>MGNWKDNIYFILVEPREPGNIGATARAMKNMGFRNLCLVNPPPEYNDEAWWMARNAQEVLNGAERYDTLAEALRDKAIVVGIARRQGKRRGMSLPLETGVRKLLGMPVATNKVALLFGREDKGLYNEEVNECGFLLHIPSSKEQPSLNLSHAVMVVAYELSRTEYRKEETAEVRTPGASVVDAEGRATLVTHGELSFLFQRMADILVLLDYLPRGDLDLQRRIMDNLKYFIGRAGLTHWELKMLHGICSQIEKKLGG</sequence>
<dbReference type="GO" id="GO:0002128">
    <property type="term" value="P:tRNA nucleoside ribose methylation"/>
    <property type="evidence" value="ECO:0007669"/>
    <property type="project" value="TreeGrafter"/>
</dbReference>
<comment type="function">
    <text evidence="5">Catalyzes the formation of 2'O-methylated cytidine (Cm32) or 2'O-methylated uridine (Um32) at position 32 in tRNA.</text>
</comment>
<comment type="catalytic activity">
    <reaction evidence="5">
        <text>cytidine(32) in tRNA + S-adenosyl-L-methionine = 2'-O-methylcytidine(32) in tRNA + S-adenosyl-L-homocysteine + H(+)</text>
        <dbReference type="Rhea" id="RHEA:42932"/>
        <dbReference type="Rhea" id="RHEA-COMP:10288"/>
        <dbReference type="Rhea" id="RHEA-COMP:10289"/>
        <dbReference type="ChEBI" id="CHEBI:15378"/>
        <dbReference type="ChEBI" id="CHEBI:57856"/>
        <dbReference type="ChEBI" id="CHEBI:59789"/>
        <dbReference type="ChEBI" id="CHEBI:74495"/>
        <dbReference type="ChEBI" id="CHEBI:82748"/>
        <dbReference type="EC" id="2.1.1.200"/>
    </reaction>
</comment>
<keyword evidence="4 5" id="KW-0949">S-adenosyl-L-methionine</keyword>
<dbReference type="EMBL" id="JAIOIV010000132">
    <property type="protein sequence ID" value="MBZ0158002.1"/>
    <property type="molecule type" value="Genomic_DNA"/>
</dbReference>
<comment type="caution">
    <text evidence="7">The sequence shown here is derived from an EMBL/GenBank/DDBJ whole genome shotgun (WGS) entry which is preliminary data.</text>
</comment>
<protein>
    <recommendedName>
        <fullName evidence="5">tRNA (cytidine/uridine-2'-O-)-methyltransferase TrmJ</fullName>
        <ecNumber evidence="5">2.1.1.200</ecNumber>
    </recommendedName>
    <alternativeName>
        <fullName evidence="5">tRNA (cytidine(32)/uridine(32)-2'-O)-methyltransferase</fullName>
    </alternativeName>
    <alternativeName>
        <fullName evidence="5">tRNA Cm32/Um32 methyltransferase</fullName>
    </alternativeName>
</protein>
<dbReference type="GO" id="GO:0003723">
    <property type="term" value="F:RNA binding"/>
    <property type="evidence" value="ECO:0007669"/>
    <property type="project" value="InterPro"/>
</dbReference>
<evidence type="ECO:0000256" key="4">
    <source>
        <dbReference type="ARBA" id="ARBA00022691"/>
    </source>
</evidence>
<dbReference type="CDD" id="cd18093">
    <property type="entry name" value="SpoU-like_TrmJ"/>
    <property type="match status" value="1"/>
</dbReference>
<dbReference type="AlphaFoldDB" id="A0A953M2Y9"/>
<evidence type="ECO:0000259" key="6">
    <source>
        <dbReference type="Pfam" id="PF00588"/>
    </source>
</evidence>
<dbReference type="Gene3D" id="3.40.1280.10">
    <property type="match status" value="1"/>
</dbReference>
<dbReference type="NCBIfam" id="TIGR00050">
    <property type="entry name" value="rRNA_methyl_1"/>
    <property type="match status" value="1"/>
</dbReference>
<evidence type="ECO:0000256" key="2">
    <source>
        <dbReference type="ARBA" id="ARBA00022603"/>
    </source>
</evidence>
<feature type="domain" description="tRNA/rRNA methyltransferase SpoU type" evidence="6">
    <location>
        <begin position="8"/>
        <end position="158"/>
    </location>
</feature>
<comment type="subcellular location">
    <subcellularLocation>
        <location evidence="5">Cytoplasm</location>
    </subcellularLocation>
</comment>
<dbReference type="InterPro" id="IPR029028">
    <property type="entry name" value="Alpha/beta_knot_MTases"/>
</dbReference>
<dbReference type="InterPro" id="IPR001537">
    <property type="entry name" value="SpoU_MeTrfase"/>
</dbReference>
<keyword evidence="5" id="KW-0819">tRNA processing</keyword>
<dbReference type="Gene3D" id="1.10.8.590">
    <property type="match status" value="1"/>
</dbReference>
<dbReference type="PANTHER" id="PTHR42786:SF2">
    <property type="entry name" value="TRNA (CYTIDINE_URIDINE-2'-O-)-METHYLTRANSFERASE TRMJ"/>
    <property type="match status" value="1"/>
</dbReference>
<name>A0A953M2Y9_9BACT</name>
<dbReference type="GO" id="GO:0160206">
    <property type="term" value="F:tRNA (cytidine(32)/uridine(32)-2'-O)-methyltransferase activity"/>
    <property type="evidence" value="ECO:0007669"/>
    <property type="project" value="UniProtKB-EC"/>
</dbReference>
<reference evidence="7" key="1">
    <citation type="journal article" date="2021" name="bioRxiv">
        <title>Unraveling nitrogen, sulfur and carbon metabolic pathways and microbial community transcriptional responses to substrate deprivation and toxicity stresses in a bioreactor mimicking anoxic brackish coastal sediment conditions.</title>
        <authorList>
            <person name="Martins P.D."/>
            <person name="Echeveste M.J."/>
            <person name="Arshad A."/>
            <person name="Kurth J."/>
            <person name="Ouboter H."/>
            <person name="Jetten M.S.M."/>
            <person name="Welte C.U."/>
        </authorList>
    </citation>
    <scope>NUCLEOTIDE SEQUENCE</scope>
    <source>
        <strain evidence="7">MAG_39</strain>
    </source>
</reference>
<reference evidence="7" key="2">
    <citation type="submission" date="2021-08" db="EMBL/GenBank/DDBJ databases">
        <authorList>
            <person name="Dalcin Martins P."/>
        </authorList>
    </citation>
    <scope>NUCLEOTIDE SEQUENCE</scope>
    <source>
        <strain evidence="7">MAG_39</strain>
    </source>
</reference>
<evidence type="ECO:0000256" key="3">
    <source>
        <dbReference type="ARBA" id="ARBA00022679"/>
    </source>
</evidence>
<dbReference type="Proteomes" id="UP000705867">
    <property type="component" value="Unassembled WGS sequence"/>
</dbReference>
<accession>A0A953M2Y9</accession>
<comment type="subunit">
    <text evidence="5">Homodimer.</text>
</comment>
<dbReference type="SUPFAM" id="SSF75217">
    <property type="entry name" value="alpha/beta knot"/>
    <property type="match status" value="1"/>
</dbReference>
<keyword evidence="2 5" id="KW-0489">Methyltransferase</keyword>
<dbReference type="InterPro" id="IPR029026">
    <property type="entry name" value="tRNA_m1G_MTases_N"/>
</dbReference>
<comment type="similarity">
    <text evidence="1">Belongs to the class IV-like SAM-binding methyltransferase superfamily. RNA methyltransferase TrmH family.</text>
</comment>
<proteinExistence type="inferred from homology"/>
<dbReference type="EC" id="2.1.1.200" evidence="5"/>
<evidence type="ECO:0000256" key="5">
    <source>
        <dbReference type="RuleBase" id="RU362024"/>
    </source>
</evidence>
<dbReference type="Pfam" id="PF00588">
    <property type="entry name" value="SpoU_methylase"/>
    <property type="match status" value="1"/>
</dbReference>
<evidence type="ECO:0000256" key="1">
    <source>
        <dbReference type="ARBA" id="ARBA00007228"/>
    </source>
</evidence>
<dbReference type="PANTHER" id="PTHR42786">
    <property type="entry name" value="TRNA/RRNA METHYLTRANSFERASE"/>
    <property type="match status" value="1"/>
</dbReference>
<evidence type="ECO:0000313" key="7">
    <source>
        <dbReference type="EMBL" id="MBZ0158002.1"/>
    </source>
</evidence>
<keyword evidence="5" id="KW-0963">Cytoplasm</keyword>
<evidence type="ECO:0000313" key="8">
    <source>
        <dbReference type="Proteomes" id="UP000705867"/>
    </source>
</evidence>
<dbReference type="PIRSF" id="PIRSF004808">
    <property type="entry name" value="LasT"/>
    <property type="match status" value="1"/>
</dbReference>
<gene>
    <name evidence="5" type="primary">trmJ</name>
    <name evidence="7" type="ORF">K8I29_17535</name>
</gene>
<comment type="catalytic activity">
    <reaction evidence="5">
        <text>uridine(32) in tRNA + S-adenosyl-L-methionine = 2'-O-methyluridine(32) in tRNA + S-adenosyl-L-homocysteine + H(+)</text>
        <dbReference type="Rhea" id="RHEA:42936"/>
        <dbReference type="Rhea" id="RHEA-COMP:10107"/>
        <dbReference type="Rhea" id="RHEA-COMP:10290"/>
        <dbReference type="ChEBI" id="CHEBI:15378"/>
        <dbReference type="ChEBI" id="CHEBI:57856"/>
        <dbReference type="ChEBI" id="CHEBI:59789"/>
        <dbReference type="ChEBI" id="CHEBI:65315"/>
        <dbReference type="ChEBI" id="CHEBI:74478"/>
        <dbReference type="EC" id="2.1.1.200"/>
    </reaction>
</comment>